<protein>
    <submittedName>
        <fullName evidence="4">Dehydrogenase</fullName>
    </submittedName>
</protein>
<comment type="caution">
    <text evidence="4">The sequence shown here is derived from an EMBL/GenBank/DDBJ whole genome shotgun (WGS) entry which is preliminary data.</text>
</comment>
<organism evidence="4 5">
    <name type="scientific">Subtercola frigoramans</name>
    <dbReference type="NCBI Taxonomy" id="120298"/>
    <lineage>
        <taxon>Bacteria</taxon>
        <taxon>Bacillati</taxon>
        <taxon>Actinomycetota</taxon>
        <taxon>Actinomycetes</taxon>
        <taxon>Micrococcales</taxon>
        <taxon>Microbacteriaceae</taxon>
        <taxon>Subtercola</taxon>
    </lineage>
</organism>
<dbReference type="SUPFAM" id="SSF51735">
    <property type="entry name" value="NAD(P)-binding Rossmann-fold domains"/>
    <property type="match status" value="1"/>
</dbReference>
<proteinExistence type="predicted"/>
<dbReference type="InterPro" id="IPR036291">
    <property type="entry name" value="NAD(P)-bd_dom_sf"/>
</dbReference>
<sequence>MIAELHRRAAVLSGAVVIGVLGSRPERSHEVAERWGVEHAFGDLVEVIAARPDVVHICTPNSFHFAYALELLDAGIHVVCEKPLGLTAAESMEMDAKAAACGLVATVPFVYRFHPMVREIRERRLAGELGEIALIHGSYLQDWMLAPNVGSWRVDPIAGGASRAFADIGSHWCDLVEWVSGERFSAVSSAVSILYPERPSESATAFTGGGSGELGVVTTEDIALAQFRTESGVLASVTVSQVSAGRKNRLWFELDGTRQSAVFDQENPESAWMGAQIQSSTIVRDPSVNRPEARRLSSLPAGHPQGYAHCFEAFVDDTYAAVRGDVRDGLPTFADGARAARIVEAVLGSARDAAWKVIA</sequence>
<gene>
    <name evidence="4" type="ORF">JOE66_000638</name>
</gene>
<accession>A0ABS2L1U6</accession>
<name>A0ABS2L1U6_9MICO</name>
<dbReference type="Pfam" id="PF01408">
    <property type="entry name" value="GFO_IDH_MocA"/>
    <property type="match status" value="1"/>
</dbReference>
<dbReference type="InterPro" id="IPR000683">
    <property type="entry name" value="Gfo/Idh/MocA-like_OxRdtase_N"/>
</dbReference>
<dbReference type="PANTHER" id="PTHR43708">
    <property type="entry name" value="CONSERVED EXPRESSED OXIDOREDUCTASE (EUROFUNG)"/>
    <property type="match status" value="1"/>
</dbReference>
<evidence type="ECO:0000259" key="3">
    <source>
        <dbReference type="Pfam" id="PF22725"/>
    </source>
</evidence>
<dbReference type="Gene3D" id="3.30.360.10">
    <property type="entry name" value="Dihydrodipicolinate Reductase, domain 2"/>
    <property type="match status" value="1"/>
</dbReference>
<dbReference type="InterPro" id="IPR055170">
    <property type="entry name" value="GFO_IDH_MocA-like_dom"/>
</dbReference>
<evidence type="ECO:0000256" key="1">
    <source>
        <dbReference type="ARBA" id="ARBA00023027"/>
    </source>
</evidence>
<dbReference type="EMBL" id="JAFBBU010000001">
    <property type="protein sequence ID" value="MBM7471004.1"/>
    <property type="molecule type" value="Genomic_DNA"/>
</dbReference>
<dbReference type="PANTHER" id="PTHR43708:SF3">
    <property type="entry name" value="OXIDOREDUCTASE"/>
    <property type="match status" value="1"/>
</dbReference>
<dbReference type="SUPFAM" id="SSF55347">
    <property type="entry name" value="Glyceraldehyde-3-phosphate dehydrogenase-like, C-terminal domain"/>
    <property type="match status" value="1"/>
</dbReference>
<keyword evidence="1" id="KW-0520">NAD</keyword>
<reference evidence="4 5" key="1">
    <citation type="submission" date="2021-01" db="EMBL/GenBank/DDBJ databases">
        <title>Sequencing the genomes of 1000 actinobacteria strains.</title>
        <authorList>
            <person name="Klenk H.-P."/>
        </authorList>
    </citation>
    <scope>NUCLEOTIDE SEQUENCE [LARGE SCALE GENOMIC DNA]</scope>
    <source>
        <strain evidence="4 5">DSM 13057</strain>
    </source>
</reference>
<dbReference type="Gene3D" id="3.40.50.720">
    <property type="entry name" value="NAD(P)-binding Rossmann-like Domain"/>
    <property type="match status" value="1"/>
</dbReference>
<dbReference type="InterPro" id="IPR051317">
    <property type="entry name" value="Gfo/Idh/MocA_oxidoreduct"/>
</dbReference>
<evidence type="ECO:0000313" key="5">
    <source>
        <dbReference type="Proteomes" id="UP000776164"/>
    </source>
</evidence>
<evidence type="ECO:0000259" key="2">
    <source>
        <dbReference type="Pfam" id="PF01408"/>
    </source>
</evidence>
<evidence type="ECO:0000313" key="4">
    <source>
        <dbReference type="EMBL" id="MBM7471004.1"/>
    </source>
</evidence>
<dbReference type="Pfam" id="PF22725">
    <property type="entry name" value="GFO_IDH_MocA_C3"/>
    <property type="match status" value="1"/>
</dbReference>
<keyword evidence="5" id="KW-1185">Reference proteome</keyword>
<dbReference type="Proteomes" id="UP000776164">
    <property type="component" value="Unassembled WGS sequence"/>
</dbReference>
<feature type="domain" description="Gfo/Idh/MocA-like oxidoreductase N-terminal" evidence="2">
    <location>
        <begin position="13"/>
        <end position="107"/>
    </location>
</feature>
<feature type="domain" description="GFO/IDH/MocA-like oxidoreductase" evidence="3">
    <location>
        <begin position="117"/>
        <end position="261"/>
    </location>
</feature>